<dbReference type="InterPro" id="IPR051043">
    <property type="entry name" value="Sulfatase_Mod_Factor_Kinase"/>
</dbReference>
<dbReference type="Gene3D" id="3.90.1580.10">
    <property type="entry name" value="paralog of FGE (formylglycine-generating enzyme)"/>
    <property type="match status" value="2"/>
</dbReference>
<dbReference type="InterPro" id="IPR016187">
    <property type="entry name" value="CTDL_fold"/>
</dbReference>
<reference evidence="2" key="1">
    <citation type="submission" date="2024-02" db="EMBL/GenBank/DDBJ databases">
        <authorList>
            <consortium name="ELIXIR-Norway"/>
            <consortium name="Elixir Norway"/>
        </authorList>
    </citation>
    <scope>NUCLEOTIDE SEQUENCE</scope>
</reference>
<feature type="domain" description="Sulfatase-modifying factor enzyme-like" evidence="1">
    <location>
        <begin position="171"/>
        <end position="535"/>
    </location>
</feature>
<comment type="caution">
    <text evidence="2">The sequence shown here is derived from an EMBL/GenBank/DDBJ whole genome shotgun (WGS) entry which is preliminary data.</text>
</comment>
<organism evidence="2 3">
    <name type="scientific">Sphagnum jensenii</name>
    <dbReference type="NCBI Taxonomy" id="128206"/>
    <lineage>
        <taxon>Eukaryota</taxon>
        <taxon>Viridiplantae</taxon>
        <taxon>Streptophyta</taxon>
        <taxon>Embryophyta</taxon>
        <taxon>Bryophyta</taxon>
        <taxon>Sphagnophytina</taxon>
        <taxon>Sphagnopsida</taxon>
        <taxon>Sphagnales</taxon>
        <taxon>Sphagnaceae</taxon>
        <taxon>Sphagnum</taxon>
    </lineage>
</organism>
<proteinExistence type="predicted"/>
<dbReference type="PANTHER" id="PTHR23150">
    <property type="entry name" value="SULFATASE MODIFYING FACTOR 1, 2"/>
    <property type="match status" value="1"/>
</dbReference>
<dbReference type="EMBL" id="CAXAQS010000873">
    <property type="protein sequence ID" value="CAK9253502.1"/>
    <property type="molecule type" value="Genomic_DNA"/>
</dbReference>
<evidence type="ECO:0000313" key="3">
    <source>
        <dbReference type="Proteomes" id="UP001497444"/>
    </source>
</evidence>
<dbReference type="InterPro" id="IPR042095">
    <property type="entry name" value="SUMF_sf"/>
</dbReference>
<gene>
    <name evidence="2" type="ORF">CSSPJE1EN1_LOCUS28880</name>
</gene>
<evidence type="ECO:0000313" key="2">
    <source>
        <dbReference type="EMBL" id="CAK9253502.1"/>
    </source>
</evidence>
<dbReference type="Proteomes" id="UP001497444">
    <property type="component" value="Unassembled WGS sequence"/>
</dbReference>
<dbReference type="InterPro" id="IPR019861">
    <property type="entry name" value="PorP/SprF_Bacteroidetes"/>
</dbReference>
<evidence type="ECO:0000259" key="1">
    <source>
        <dbReference type="Pfam" id="PF03781"/>
    </source>
</evidence>
<sequence>MDHLYSVISMKNVSIDYARDLIIMGGYDFLVGKHFSIMPSLLIKTDFKETQTDLSLTMKIYNNILTGIALRGYDAKSLDAVILYVGAQIKGFRLVYSYDINTSYLNGFNTGTHEISVAYDLRLLKKAAKTGILCIASAAIALFLAGCSGGYNGQLLGEQDRPRWNPITPYGMVFVPSGVLHIGPSDQDVNSAHIAKAKQVSIVGFYMDDTEITNNEYRQFVNWVRDSVAHVMLEHTKEDANTGKSQIDWNQKIDWKKTEGQDQLEEIFVPEAARVGGIKEIDVNKLWYVYDWVDFKQAALSKNRGADRTKFIRHEKCQVYPDTLVWVRDFTYSYNEPMTRNYFHHPAFDDYPVVGVTWPQANAFCAWRTRLWMDYNTVRGIPLMDVFRLPTESEWEYAARGGKKLSPYPWGGPYVRNSKGCVLANFKPGRGNYPEDGGFYTVRADAYWPNDYGLYNMAGNASEWTSTAFYENSYSFVHDLNPDIRYDADKAESETLKRKVIRGGSWKDIGYFIECGTRHWEYADSAKSYIGFRCVTTFLGRDISDH</sequence>
<name>A0ABP0VH37_9BRYO</name>
<dbReference type="PANTHER" id="PTHR23150:SF19">
    <property type="entry name" value="FORMYLGLYCINE-GENERATING ENZYME"/>
    <property type="match status" value="1"/>
</dbReference>
<keyword evidence="3" id="KW-1185">Reference proteome</keyword>
<accession>A0ABP0VH37</accession>
<dbReference type="InterPro" id="IPR005532">
    <property type="entry name" value="SUMF_dom"/>
</dbReference>
<dbReference type="Pfam" id="PF03781">
    <property type="entry name" value="FGE-sulfatase"/>
    <property type="match status" value="1"/>
</dbReference>
<dbReference type="SUPFAM" id="SSF56436">
    <property type="entry name" value="C-type lectin-like"/>
    <property type="match status" value="1"/>
</dbReference>
<protein>
    <recommendedName>
        <fullName evidence="1">Sulfatase-modifying factor enzyme-like domain-containing protein</fullName>
    </recommendedName>
</protein>
<dbReference type="Pfam" id="PF11751">
    <property type="entry name" value="PorP_SprF"/>
    <property type="match status" value="1"/>
</dbReference>